<dbReference type="SUPFAM" id="SSF53098">
    <property type="entry name" value="Ribonuclease H-like"/>
    <property type="match status" value="1"/>
</dbReference>
<feature type="domain" description="BED-type" evidence="11">
    <location>
        <begin position="3"/>
        <end position="52"/>
    </location>
</feature>
<keyword evidence="4" id="KW-0862">Zinc</keyword>
<keyword evidence="8" id="KW-0539">Nucleus</keyword>
<proteinExistence type="predicted"/>
<dbReference type="GO" id="GO:0009791">
    <property type="term" value="P:post-embryonic development"/>
    <property type="evidence" value="ECO:0007669"/>
    <property type="project" value="UniProtKB-ARBA"/>
</dbReference>
<dbReference type="GeneID" id="126911230"/>
<evidence type="ECO:0000256" key="1">
    <source>
        <dbReference type="ARBA" id="ARBA00004123"/>
    </source>
</evidence>
<evidence type="ECO:0000313" key="12">
    <source>
        <dbReference type="Proteomes" id="UP000829999"/>
    </source>
</evidence>
<dbReference type="InterPro" id="IPR036236">
    <property type="entry name" value="Znf_C2H2_sf"/>
</dbReference>
<dbReference type="RefSeq" id="XP_050553017.1">
    <property type="nucleotide sequence ID" value="XM_050697060.1"/>
</dbReference>
<keyword evidence="6" id="KW-0238">DNA-binding</keyword>
<dbReference type="PROSITE" id="PS50808">
    <property type="entry name" value="ZF_BED"/>
    <property type="match status" value="1"/>
</dbReference>
<evidence type="ECO:0000256" key="2">
    <source>
        <dbReference type="ARBA" id="ARBA00022723"/>
    </source>
</evidence>
<dbReference type="PANTHER" id="PTHR46481:SF10">
    <property type="entry name" value="ZINC FINGER BED DOMAIN-CONTAINING PROTEIN 39"/>
    <property type="match status" value="1"/>
</dbReference>
<dbReference type="AlphaFoldDB" id="A0A9R0DTA6"/>
<dbReference type="GO" id="GO:0003677">
    <property type="term" value="F:DNA binding"/>
    <property type="evidence" value="ECO:0007669"/>
    <property type="project" value="UniProtKB-KW"/>
</dbReference>
<accession>A0A9R0DTA6</accession>
<organism evidence="12 13">
    <name type="scientific">Spodoptera frugiperda</name>
    <name type="common">Fall armyworm</name>
    <dbReference type="NCBI Taxonomy" id="7108"/>
    <lineage>
        <taxon>Eukaryota</taxon>
        <taxon>Metazoa</taxon>
        <taxon>Ecdysozoa</taxon>
        <taxon>Arthropoda</taxon>
        <taxon>Hexapoda</taxon>
        <taxon>Insecta</taxon>
        <taxon>Pterygota</taxon>
        <taxon>Neoptera</taxon>
        <taxon>Endopterygota</taxon>
        <taxon>Lepidoptera</taxon>
        <taxon>Glossata</taxon>
        <taxon>Ditrysia</taxon>
        <taxon>Noctuoidea</taxon>
        <taxon>Noctuidae</taxon>
        <taxon>Amphipyrinae</taxon>
        <taxon>Spodoptera</taxon>
    </lineage>
</organism>
<dbReference type="GO" id="GO:0005634">
    <property type="term" value="C:nucleus"/>
    <property type="evidence" value="ECO:0007669"/>
    <property type="project" value="UniProtKB-SubCell"/>
</dbReference>
<evidence type="ECO:0000256" key="6">
    <source>
        <dbReference type="ARBA" id="ARBA00023125"/>
    </source>
</evidence>
<keyword evidence="5" id="KW-0805">Transcription regulation</keyword>
<reference evidence="13" key="1">
    <citation type="submission" date="2025-08" db="UniProtKB">
        <authorList>
            <consortium name="RefSeq"/>
        </authorList>
    </citation>
    <scope>IDENTIFICATION</scope>
    <source>
        <tissue evidence="13">Whole larval tissue</tissue>
    </source>
</reference>
<keyword evidence="12" id="KW-1185">Reference proteome</keyword>
<dbReference type="InterPro" id="IPR003656">
    <property type="entry name" value="Znf_BED"/>
</dbReference>
<evidence type="ECO:0000256" key="7">
    <source>
        <dbReference type="ARBA" id="ARBA00023163"/>
    </source>
</evidence>
<evidence type="ECO:0000256" key="3">
    <source>
        <dbReference type="ARBA" id="ARBA00022771"/>
    </source>
</evidence>
<dbReference type="GO" id="GO:0008270">
    <property type="term" value="F:zinc ion binding"/>
    <property type="evidence" value="ECO:0007669"/>
    <property type="project" value="UniProtKB-KW"/>
</dbReference>
<dbReference type="InterPro" id="IPR008906">
    <property type="entry name" value="HATC_C_dom"/>
</dbReference>
<evidence type="ECO:0000256" key="4">
    <source>
        <dbReference type="ARBA" id="ARBA00022833"/>
    </source>
</evidence>
<dbReference type="GO" id="GO:0046983">
    <property type="term" value="F:protein dimerization activity"/>
    <property type="evidence" value="ECO:0007669"/>
    <property type="project" value="InterPro"/>
</dbReference>
<name>A0A9R0DTA6_SPOFR</name>
<evidence type="ECO:0000256" key="5">
    <source>
        <dbReference type="ARBA" id="ARBA00023015"/>
    </source>
</evidence>
<comment type="subcellular location">
    <subcellularLocation>
        <location evidence="1">Nucleus</location>
    </subcellularLocation>
</comment>
<gene>
    <name evidence="13" type="primary">LOC126911230</name>
</gene>
<keyword evidence="7" id="KW-0804">Transcription</keyword>
<evidence type="ECO:0000259" key="11">
    <source>
        <dbReference type="PROSITE" id="PS50808"/>
    </source>
</evidence>
<dbReference type="OrthoDB" id="2438421at2759"/>
<evidence type="ECO:0000313" key="13">
    <source>
        <dbReference type="RefSeq" id="XP_050553017.1"/>
    </source>
</evidence>
<evidence type="ECO:0000256" key="9">
    <source>
        <dbReference type="PROSITE-ProRule" id="PRU00027"/>
    </source>
</evidence>
<keyword evidence="2" id="KW-0479">Metal-binding</keyword>
<dbReference type="SMART" id="SM00614">
    <property type="entry name" value="ZnF_BED"/>
    <property type="match status" value="1"/>
</dbReference>
<dbReference type="InterPro" id="IPR012337">
    <property type="entry name" value="RNaseH-like_sf"/>
</dbReference>
<dbReference type="Pfam" id="PF02892">
    <property type="entry name" value="zf-BED"/>
    <property type="match status" value="1"/>
</dbReference>
<feature type="region of interest" description="Disordered" evidence="10">
    <location>
        <begin position="35"/>
        <end position="89"/>
    </location>
</feature>
<evidence type="ECO:0000256" key="8">
    <source>
        <dbReference type="ARBA" id="ARBA00023242"/>
    </source>
</evidence>
<dbReference type="Pfam" id="PF05699">
    <property type="entry name" value="Dimer_Tnp_hAT"/>
    <property type="match status" value="1"/>
</dbReference>
<feature type="compositionally biased region" description="Polar residues" evidence="10">
    <location>
        <begin position="77"/>
        <end position="89"/>
    </location>
</feature>
<keyword evidence="3 9" id="KW-0863">Zinc-finger</keyword>
<dbReference type="PANTHER" id="PTHR46481">
    <property type="entry name" value="ZINC FINGER BED DOMAIN-CONTAINING PROTEIN 4"/>
    <property type="match status" value="1"/>
</dbReference>
<protein>
    <submittedName>
        <fullName evidence="13">Zinc finger BED domain-containing protein 4-like</fullName>
    </submittedName>
</protein>
<evidence type="ECO:0000256" key="10">
    <source>
        <dbReference type="SAM" id="MobiDB-lite"/>
    </source>
</evidence>
<sequence>MPPTKSELWQYFIKLNSNEVKCKICFKTIKTSGNTSNMNKHLKKHSNALSGKGDEKIQTTINKKLDPLNSPPPSHEPQPSTSTSKAPESNTFLAIPSSSDVKKIPIDVIDDSELTETYAPLPKKRQLSIVQTIERKYSYSNGGKDHLKLCKCLLYFICVDKRPFDIVKGRGFKKMMHQACPSFKIPSVDTLKAQFDALYSTMHLKIENIFDNISHLALTCDIWSEMMTVTSYLGVTAHYLHDDRLVSRCIATVALDQRHTGEYIADKLKEICAGMHISLEKITAVVTDNGSNMTAGIANFLEKNKHLPCFAHTINLIAESAMLVNDFSLLVSKVRDIVKFFKSSVILSDSLRQKQTGCQPLKLILDVKTRWNSVYYMLQRYIELAPIVHQILMLNTKAPPTPSAVEMQNIKTLILILKPLEYVTKELSGEQYVTISKIIPIVNCLKAQINDVHVAEGIGGDDNTDDKVINTVKNEIIKQIERRFGHIEDNHLIAISCLLDPRFKNIHFQDARACAKAISLLRRFITTTPSIISSEPDSDSSVETSYDFWSHHKKLAHTKKQNKNDCSSSSFQSKTKDEISYYLSAQVSPLSLEPLKQWEDMKVVFPKLYKLAREYLSIPATSVPSERLFSKAGSTITKIRNRLSPKRLDKLLFLSDCTEEEWEL</sequence>
<dbReference type="SUPFAM" id="SSF57667">
    <property type="entry name" value="beta-beta-alpha zinc fingers"/>
    <property type="match status" value="1"/>
</dbReference>
<dbReference type="SUPFAM" id="SSF140996">
    <property type="entry name" value="Hermes dimerisation domain"/>
    <property type="match status" value="1"/>
</dbReference>
<dbReference type="Proteomes" id="UP000829999">
    <property type="component" value="Chromosome 11"/>
</dbReference>
<dbReference type="InterPro" id="IPR052035">
    <property type="entry name" value="ZnF_BED_domain_contain"/>
</dbReference>